<proteinExistence type="predicted"/>
<reference evidence="1" key="1">
    <citation type="submission" date="2020-03" db="EMBL/GenBank/DDBJ databases">
        <title>The deep terrestrial virosphere.</title>
        <authorList>
            <person name="Holmfeldt K."/>
            <person name="Nilsson E."/>
            <person name="Simone D."/>
            <person name="Lopez-Fernandez M."/>
            <person name="Wu X."/>
            <person name="de Brujin I."/>
            <person name="Lundin D."/>
            <person name="Andersson A."/>
            <person name="Bertilsson S."/>
            <person name="Dopson M."/>
        </authorList>
    </citation>
    <scope>NUCLEOTIDE SEQUENCE</scope>
    <source>
        <strain evidence="2">MM415A01503</strain>
        <strain evidence="1">MM415B00353</strain>
    </source>
</reference>
<sequence>MPCYPTIDLRYDDYLEEPCISTAQLEWEDHILVQTKNPKSNRYVKINKSTGEIVSTKKSEGPYKNIKIVGIEKSEFIPVETKWYCFLCQRFTIQNMRDEPPHHCPGCGATADEKTIKKNQEIVYER</sequence>
<organism evidence="1">
    <name type="scientific">viral metagenome</name>
    <dbReference type="NCBI Taxonomy" id="1070528"/>
    <lineage>
        <taxon>unclassified sequences</taxon>
        <taxon>metagenomes</taxon>
        <taxon>organismal metagenomes</taxon>
    </lineage>
</organism>
<evidence type="ECO:0000313" key="2">
    <source>
        <dbReference type="EMBL" id="QJA76491.1"/>
    </source>
</evidence>
<accession>A0A6M3J973</accession>
<gene>
    <name evidence="2" type="ORF">MM415A01503_0011</name>
    <name evidence="1" type="ORF">MM415B00353_0030</name>
</gene>
<dbReference type="EMBL" id="MT142228">
    <property type="protein sequence ID" value="QJA76491.1"/>
    <property type="molecule type" value="Genomic_DNA"/>
</dbReference>
<protein>
    <submittedName>
        <fullName evidence="1">Uncharacterized protein</fullName>
    </submittedName>
</protein>
<dbReference type="EMBL" id="MT141554">
    <property type="protein sequence ID" value="QJA66383.1"/>
    <property type="molecule type" value="Genomic_DNA"/>
</dbReference>
<evidence type="ECO:0000313" key="1">
    <source>
        <dbReference type="EMBL" id="QJA66383.1"/>
    </source>
</evidence>
<dbReference type="AlphaFoldDB" id="A0A6M3J973"/>
<name>A0A6M3J973_9ZZZZ</name>